<name>A0A914E2V9_9BILA</name>
<dbReference type="SUPFAM" id="SSF56112">
    <property type="entry name" value="Protein kinase-like (PK-like)"/>
    <property type="match status" value="1"/>
</dbReference>
<dbReference type="InterPro" id="IPR000719">
    <property type="entry name" value="Prot_kinase_dom"/>
</dbReference>
<dbReference type="PROSITE" id="PS50011">
    <property type="entry name" value="PROTEIN_KINASE_DOM"/>
    <property type="match status" value="1"/>
</dbReference>
<dbReference type="Pfam" id="PF00069">
    <property type="entry name" value="Pkinase"/>
    <property type="match status" value="1"/>
</dbReference>
<keyword evidence="2" id="KW-1185">Reference proteome</keyword>
<proteinExistence type="predicted"/>
<dbReference type="AlphaFoldDB" id="A0A914E2V9"/>
<evidence type="ECO:0000313" key="2">
    <source>
        <dbReference type="Proteomes" id="UP000887540"/>
    </source>
</evidence>
<accession>A0A914E2V9</accession>
<sequence length="313" mass="36375">MKDQLMNEGSRIRFDRNGEIWLVSKQFMSGAFGEVFRLVNKNNETRVMKMEARISPEEAQHHICRLKVESLVLKSMNEVEGFPKLFHCGRTKSHNYIVMEHLGPDLNRIRRSLPRKRFTIHTAMRISADVLKRLEALHLSGWIYRDVKPQNFAVGIGEKSSTVYILDFGMTRRAKEKERRAAPAAGTFRYMSLRTNSYKEQSYRDDLESWIYMTIELVAAKLTTNDFNLPYPTLLEKLNWKPINQMTVEKRAILVHNYFHSVTIVAPFNTSLHEDANVIRCASKIRDCGESNYLPALLKEVTQYIDVEDTIIV</sequence>
<dbReference type="PANTHER" id="PTHR11909">
    <property type="entry name" value="CASEIN KINASE-RELATED"/>
    <property type="match status" value="1"/>
</dbReference>
<dbReference type="WBParaSite" id="ACRNAN_scaffold5464.g7950.t1">
    <property type="protein sequence ID" value="ACRNAN_scaffold5464.g7950.t1"/>
    <property type="gene ID" value="ACRNAN_scaffold5464.g7950"/>
</dbReference>
<protein>
    <submittedName>
        <fullName evidence="3">Protein kinase domain-containing protein</fullName>
    </submittedName>
</protein>
<dbReference type="GO" id="GO:0005524">
    <property type="term" value="F:ATP binding"/>
    <property type="evidence" value="ECO:0007669"/>
    <property type="project" value="InterPro"/>
</dbReference>
<dbReference type="Proteomes" id="UP000887540">
    <property type="component" value="Unplaced"/>
</dbReference>
<organism evidence="2 3">
    <name type="scientific">Acrobeloides nanus</name>
    <dbReference type="NCBI Taxonomy" id="290746"/>
    <lineage>
        <taxon>Eukaryota</taxon>
        <taxon>Metazoa</taxon>
        <taxon>Ecdysozoa</taxon>
        <taxon>Nematoda</taxon>
        <taxon>Chromadorea</taxon>
        <taxon>Rhabditida</taxon>
        <taxon>Tylenchina</taxon>
        <taxon>Cephalobomorpha</taxon>
        <taxon>Cephaloboidea</taxon>
        <taxon>Cephalobidae</taxon>
        <taxon>Acrobeloides</taxon>
    </lineage>
</organism>
<dbReference type="InterPro" id="IPR011009">
    <property type="entry name" value="Kinase-like_dom_sf"/>
</dbReference>
<evidence type="ECO:0000313" key="3">
    <source>
        <dbReference type="WBParaSite" id="ACRNAN_scaffold5464.g7950.t1"/>
    </source>
</evidence>
<reference evidence="3" key="1">
    <citation type="submission" date="2022-11" db="UniProtKB">
        <authorList>
            <consortium name="WormBaseParasite"/>
        </authorList>
    </citation>
    <scope>IDENTIFICATION</scope>
</reference>
<dbReference type="GO" id="GO:0004672">
    <property type="term" value="F:protein kinase activity"/>
    <property type="evidence" value="ECO:0007669"/>
    <property type="project" value="InterPro"/>
</dbReference>
<dbReference type="SMART" id="SM00220">
    <property type="entry name" value="S_TKc"/>
    <property type="match status" value="1"/>
</dbReference>
<feature type="domain" description="Protein kinase" evidence="1">
    <location>
        <begin position="21"/>
        <end position="313"/>
    </location>
</feature>
<dbReference type="Gene3D" id="1.10.510.10">
    <property type="entry name" value="Transferase(Phosphotransferase) domain 1"/>
    <property type="match status" value="1"/>
</dbReference>
<evidence type="ECO:0000259" key="1">
    <source>
        <dbReference type="PROSITE" id="PS50011"/>
    </source>
</evidence>
<dbReference type="InterPro" id="IPR050235">
    <property type="entry name" value="CK1_Ser-Thr_kinase"/>
</dbReference>